<feature type="transmembrane region" description="Helical" evidence="12">
    <location>
        <begin position="530"/>
        <end position="551"/>
    </location>
</feature>
<gene>
    <name evidence="13" type="ORF">KP79_PYT18084</name>
</gene>
<keyword evidence="4" id="KW-1003">Cell membrane</keyword>
<dbReference type="OrthoDB" id="10043921at2759"/>
<dbReference type="Pfam" id="PF00474">
    <property type="entry name" value="SSF"/>
    <property type="match status" value="1"/>
</dbReference>
<evidence type="ECO:0000256" key="5">
    <source>
        <dbReference type="ARBA" id="ARBA00022692"/>
    </source>
</evidence>
<feature type="transmembrane region" description="Helical" evidence="12">
    <location>
        <begin position="157"/>
        <end position="175"/>
    </location>
</feature>
<evidence type="ECO:0000256" key="6">
    <source>
        <dbReference type="ARBA" id="ARBA00022989"/>
    </source>
</evidence>
<feature type="transmembrane region" description="Helical" evidence="12">
    <location>
        <begin position="277"/>
        <end position="300"/>
    </location>
</feature>
<keyword evidence="8" id="KW-0406">Ion transport</keyword>
<feature type="transmembrane region" description="Helical" evidence="12">
    <location>
        <begin position="412"/>
        <end position="430"/>
    </location>
</feature>
<dbReference type="InterPro" id="IPR001734">
    <property type="entry name" value="Na/solute_symporter"/>
</dbReference>
<evidence type="ECO:0000256" key="11">
    <source>
        <dbReference type="RuleBase" id="RU362091"/>
    </source>
</evidence>
<dbReference type="InterPro" id="IPR051163">
    <property type="entry name" value="Sodium:Solute_Symporter_SSF"/>
</dbReference>
<dbReference type="Proteomes" id="UP000242188">
    <property type="component" value="Unassembled WGS sequence"/>
</dbReference>
<dbReference type="GO" id="GO:0015293">
    <property type="term" value="F:symporter activity"/>
    <property type="evidence" value="ECO:0007669"/>
    <property type="project" value="TreeGrafter"/>
</dbReference>
<dbReference type="NCBIfam" id="TIGR00813">
    <property type="entry name" value="sss"/>
    <property type="match status" value="1"/>
</dbReference>
<dbReference type="InterPro" id="IPR038377">
    <property type="entry name" value="Na/Glc_symporter_sf"/>
</dbReference>
<dbReference type="PANTHER" id="PTHR42985:SF40">
    <property type="entry name" value="LD47995P-RELATED"/>
    <property type="match status" value="1"/>
</dbReference>
<dbReference type="PROSITE" id="PS50283">
    <property type="entry name" value="NA_SOLUT_SYMP_3"/>
    <property type="match status" value="1"/>
</dbReference>
<dbReference type="EMBL" id="NEDP02005470">
    <property type="protein sequence ID" value="OWF40375.1"/>
    <property type="molecule type" value="Genomic_DNA"/>
</dbReference>
<evidence type="ECO:0000256" key="1">
    <source>
        <dbReference type="ARBA" id="ARBA00004651"/>
    </source>
</evidence>
<protein>
    <submittedName>
        <fullName evidence="13">Sodium-coupled monocarboxylate transporter 1</fullName>
    </submittedName>
</protein>
<keyword evidence="7" id="KW-0915">Sodium</keyword>
<evidence type="ECO:0000256" key="2">
    <source>
        <dbReference type="ARBA" id="ARBA00006434"/>
    </source>
</evidence>
<dbReference type="PANTHER" id="PTHR42985">
    <property type="entry name" value="SODIUM-COUPLED MONOCARBOXYLATE TRANSPORTER"/>
    <property type="match status" value="1"/>
</dbReference>
<evidence type="ECO:0000256" key="9">
    <source>
        <dbReference type="ARBA" id="ARBA00023136"/>
    </source>
</evidence>
<evidence type="ECO:0000256" key="7">
    <source>
        <dbReference type="ARBA" id="ARBA00023053"/>
    </source>
</evidence>
<dbReference type="CDD" id="cd11492">
    <property type="entry name" value="SLC5sbd_NIS-SMVT"/>
    <property type="match status" value="1"/>
</dbReference>
<comment type="caution">
    <text evidence="13">The sequence shown here is derived from an EMBL/GenBank/DDBJ whole genome shotgun (WGS) entry which is preliminary data.</text>
</comment>
<keyword evidence="10" id="KW-0739">Sodium transport</keyword>
<keyword evidence="14" id="KW-1185">Reference proteome</keyword>
<feature type="transmembrane region" description="Helical" evidence="12">
    <location>
        <begin position="12"/>
        <end position="30"/>
    </location>
</feature>
<evidence type="ECO:0000256" key="3">
    <source>
        <dbReference type="ARBA" id="ARBA00022448"/>
    </source>
</evidence>
<evidence type="ECO:0000256" key="8">
    <source>
        <dbReference type="ARBA" id="ARBA00023065"/>
    </source>
</evidence>
<sequence length="616" mass="67007">MANKTFHPADYAVFAAMLVISAGIGIFHAFSGGKQSTNREFLMADRQMRSLPVALSVLASFFSASTLLGTPAEIYQYGTQYWMSVFGAMLAPLTGALLFGPMLFNLKIVSVFEYLEIRFNSKSVRLFGATLFLLRATLGMGIVLYGPSTALSAVTNFPVWAIILMVGGVCTFYTTLGGMRAVIWTDVFQTVVMLAGMVAVLIQGSIRIGGLTEIWKIAYDGNRIEFFNFDPDPQVRHSFWSLVVGIYFVWLPPYTVDQQMVQRFSSAKSLKDAKFALLCNIPGMFVLITLCSLVGVVLYANYATCDPLKNNDVQNVNQLLPYFVMEIFADLPGLPGLFVACIFSGALSSVSSMLNSLAAVMWEDFLKVRIKRVEEATATRITKSLAVMFGCLGVGMAFVVEQMGGTVLQASLTFNGAIGAPLVGVFILGACFTSANWIGALAGGVMGFVFPIWLGIGKYVRQPQNFKLSTSTAGCFAENQTSTSLLNTTLSMVSSIPTVTESMSELSTCDGSMPISAELTGLDKLYGVSYIWFSSIGILTVVVIGLVVSLMTGKTEEDKVPENLQLHFWKRLYALISHSSRNKETVEEEEIAGIKSAHDEELTDEYVSVDDATTSL</sequence>
<dbReference type="AlphaFoldDB" id="A0A210PV84"/>
<feature type="transmembrane region" description="Helical" evidence="12">
    <location>
        <begin position="437"/>
        <end position="456"/>
    </location>
</feature>
<keyword evidence="3" id="KW-0813">Transport</keyword>
<feature type="transmembrane region" description="Helical" evidence="12">
    <location>
        <begin position="238"/>
        <end position="256"/>
    </location>
</feature>
<evidence type="ECO:0000256" key="10">
    <source>
        <dbReference type="ARBA" id="ARBA00023201"/>
    </source>
</evidence>
<feature type="transmembrane region" description="Helical" evidence="12">
    <location>
        <begin position="187"/>
        <end position="206"/>
    </location>
</feature>
<feature type="transmembrane region" description="Helical" evidence="12">
    <location>
        <begin position="81"/>
        <end position="104"/>
    </location>
</feature>
<dbReference type="Gene3D" id="1.20.1730.10">
    <property type="entry name" value="Sodium/glucose cotransporter"/>
    <property type="match status" value="1"/>
</dbReference>
<feature type="transmembrane region" description="Helical" evidence="12">
    <location>
        <begin position="51"/>
        <end position="69"/>
    </location>
</feature>
<proteinExistence type="inferred from homology"/>
<dbReference type="GO" id="GO:0005886">
    <property type="term" value="C:plasma membrane"/>
    <property type="evidence" value="ECO:0007669"/>
    <property type="project" value="UniProtKB-SubCell"/>
</dbReference>
<feature type="transmembrane region" description="Helical" evidence="12">
    <location>
        <begin position="381"/>
        <end position="400"/>
    </location>
</feature>
<evidence type="ECO:0000256" key="12">
    <source>
        <dbReference type="SAM" id="Phobius"/>
    </source>
</evidence>
<keyword evidence="9 12" id="KW-0472">Membrane</keyword>
<evidence type="ECO:0000313" key="14">
    <source>
        <dbReference type="Proteomes" id="UP000242188"/>
    </source>
</evidence>
<reference evidence="13 14" key="1">
    <citation type="journal article" date="2017" name="Nat. Ecol. Evol.">
        <title>Scallop genome provides insights into evolution of bilaterian karyotype and development.</title>
        <authorList>
            <person name="Wang S."/>
            <person name="Zhang J."/>
            <person name="Jiao W."/>
            <person name="Li J."/>
            <person name="Xun X."/>
            <person name="Sun Y."/>
            <person name="Guo X."/>
            <person name="Huan P."/>
            <person name="Dong B."/>
            <person name="Zhang L."/>
            <person name="Hu X."/>
            <person name="Sun X."/>
            <person name="Wang J."/>
            <person name="Zhao C."/>
            <person name="Wang Y."/>
            <person name="Wang D."/>
            <person name="Huang X."/>
            <person name="Wang R."/>
            <person name="Lv J."/>
            <person name="Li Y."/>
            <person name="Zhang Z."/>
            <person name="Liu B."/>
            <person name="Lu W."/>
            <person name="Hui Y."/>
            <person name="Liang J."/>
            <person name="Zhou Z."/>
            <person name="Hou R."/>
            <person name="Li X."/>
            <person name="Liu Y."/>
            <person name="Li H."/>
            <person name="Ning X."/>
            <person name="Lin Y."/>
            <person name="Zhao L."/>
            <person name="Xing Q."/>
            <person name="Dou J."/>
            <person name="Li Y."/>
            <person name="Mao J."/>
            <person name="Guo H."/>
            <person name="Dou H."/>
            <person name="Li T."/>
            <person name="Mu C."/>
            <person name="Jiang W."/>
            <person name="Fu Q."/>
            <person name="Fu X."/>
            <person name="Miao Y."/>
            <person name="Liu J."/>
            <person name="Yu Q."/>
            <person name="Li R."/>
            <person name="Liao H."/>
            <person name="Li X."/>
            <person name="Kong Y."/>
            <person name="Jiang Z."/>
            <person name="Chourrout D."/>
            <person name="Li R."/>
            <person name="Bao Z."/>
        </authorList>
    </citation>
    <scope>NUCLEOTIDE SEQUENCE [LARGE SCALE GENOMIC DNA]</scope>
    <source>
        <strain evidence="13 14">PY_sf001</strain>
    </source>
</reference>
<evidence type="ECO:0000313" key="13">
    <source>
        <dbReference type="EMBL" id="OWF40375.1"/>
    </source>
</evidence>
<dbReference type="GO" id="GO:0006814">
    <property type="term" value="P:sodium ion transport"/>
    <property type="evidence" value="ECO:0007669"/>
    <property type="project" value="UniProtKB-KW"/>
</dbReference>
<keyword evidence="6 12" id="KW-1133">Transmembrane helix</keyword>
<accession>A0A210PV84</accession>
<keyword evidence="5 12" id="KW-0812">Transmembrane</keyword>
<feature type="transmembrane region" description="Helical" evidence="12">
    <location>
        <begin position="124"/>
        <end position="145"/>
    </location>
</feature>
<comment type="subcellular location">
    <subcellularLocation>
        <location evidence="1">Cell membrane</location>
        <topology evidence="1">Multi-pass membrane protein</topology>
    </subcellularLocation>
</comment>
<feature type="transmembrane region" description="Helical" evidence="12">
    <location>
        <begin position="337"/>
        <end position="360"/>
    </location>
</feature>
<organism evidence="13 14">
    <name type="scientific">Mizuhopecten yessoensis</name>
    <name type="common">Japanese scallop</name>
    <name type="synonym">Patinopecten yessoensis</name>
    <dbReference type="NCBI Taxonomy" id="6573"/>
    <lineage>
        <taxon>Eukaryota</taxon>
        <taxon>Metazoa</taxon>
        <taxon>Spiralia</taxon>
        <taxon>Lophotrochozoa</taxon>
        <taxon>Mollusca</taxon>
        <taxon>Bivalvia</taxon>
        <taxon>Autobranchia</taxon>
        <taxon>Pteriomorphia</taxon>
        <taxon>Pectinida</taxon>
        <taxon>Pectinoidea</taxon>
        <taxon>Pectinidae</taxon>
        <taxon>Mizuhopecten</taxon>
    </lineage>
</organism>
<name>A0A210PV84_MIZYE</name>
<comment type="similarity">
    <text evidence="2 11">Belongs to the sodium:solute symporter (SSF) (TC 2.A.21) family.</text>
</comment>
<evidence type="ECO:0000256" key="4">
    <source>
        <dbReference type="ARBA" id="ARBA00022475"/>
    </source>
</evidence>